<evidence type="ECO:0000313" key="7">
    <source>
        <dbReference type="EMBL" id="ASM52808.1"/>
    </source>
</evidence>
<keyword evidence="5 6" id="KW-0472">Membrane</keyword>
<dbReference type="CDD" id="cd13128">
    <property type="entry name" value="MATE_Wzx_like"/>
    <property type="match status" value="1"/>
</dbReference>
<evidence type="ECO:0000256" key="5">
    <source>
        <dbReference type="ARBA" id="ARBA00023136"/>
    </source>
</evidence>
<feature type="transmembrane region" description="Helical" evidence="6">
    <location>
        <begin position="444"/>
        <end position="465"/>
    </location>
</feature>
<comment type="subcellular location">
    <subcellularLocation>
        <location evidence="1">Cell membrane</location>
        <topology evidence="1">Multi-pass membrane protein</topology>
    </subcellularLocation>
</comment>
<proteinExistence type="predicted"/>
<name>A0AAC9UFM5_9GAMM</name>
<feature type="transmembrane region" description="Helical" evidence="6">
    <location>
        <begin position="12"/>
        <end position="31"/>
    </location>
</feature>
<keyword evidence="2" id="KW-1003">Cell membrane</keyword>
<evidence type="ECO:0000313" key="8">
    <source>
        <dbReference type="Proteomes" id="UP000198329"/>
    </source>
</evidence>
<feature type="transmembrane region" description="Helical" evidence="6">
    <location>
        <begin position="145"/>
        <end position="164"/>
    </location>
</feature>
<evidence type="ECO:0000256" key="3">
    <source>
        <dbReference type="ARBA" id="ARBA00022692"/>
    </source>
</evidence>
<feature type="transmembrane region" description="Helical" evidence="6">
    <location>
        <begin position="170"/>
        <end position="191"/>
    </location>
</feature>
<feature type="transmembrane region" description="Helical" evidence="6">
    <location>
        <begin position="212"/>
        <end position="236"/>
    </location>
</feature>
<sequence length="479" mass="53899">MFDLKKVKNLIFNALYYLLNMLFPLITFPYISRILGVEGVGAASLALTTATYFTTIASLGIPIYGIREVARCLGKPERLNYVVSELMFINAISAFISLLLYFIVINSINIMSDNITLYYIAAINIVLSFFQIDWLFQGLEKFKILAIRSFITKLLSITLVFTLVLDSDDVEIYVLISVIALSIANIINIFSAKKIINFKYKNLKFKKHLKPIVYFLSTRLMSTVYTLLDSVILGIMTSNYFVGLYTTAIRLVRVITTLISSATTVFFAEASRLAEDKSIKYQALLLDLFIFLLMLSLPIAIFTSILSDELIYMFAGKDFMSASLALKITSGLIVISTITNFTGVQILYSNKLEKKVAESLGVGAFVCIVMNLSLIPIYQHNGAAIAALSAEFSIMLYQFYVIYKAGISFSFIINLRFLKLSSACAIYCILVLVCYELTEPLTLIVRFVILTLFSLIIYPIILFVFKDKLLVDIFSKIKL</sequence>
<feature type="transmembrane region" description="Helical" evidence="6">
    <location>
        <begin position="326"/>
        <end position="348"/>
    </location>
</feature>
<keyword evidence="4 6" id="KW-1133">Transmembrane helix</keyword>
<dbReference type="PANTHER" id="PTHR30250">
    <property type="entry name" value="PST FAMILY PREDICTED COLANIC ACID TRANSPORTER"/>
    <property type="match status" value="1"/>
</dbReference>
<dbReference type="RefSeq" id="WP_089367706.1">
    <property type="nucleotide sequence ID" value="NZ_BJXZ01000035.1"/>
</dbReference>
<evidence type="ECO:0000256" key="6">
    <source>
        <dbReference type="SAM" id="Phobius"/>
    </source>
</evidence>
<dbReference type="Pfam" id="PF01943">
    <property type="entry name" value="Polysacc_synt"/>
    <property type="match status" value="1"/>
</dbReference>
<dbReference type="InterPro" id="IPR050833">
    <property type="entry name" value="Poly_Biosynth_Transport"/>
</dbReference>
<organism evidence="7 8">
    <name type="scientific">Pseudoalteromonas nigrifaciens</name>
    <dbReference type="NCBI Taxonomy" id="28109"/>
    <lineage>
        <taxon>Bacteria</taxon>
        <taxon>Pseudomonadati</taxon>
        <taxon>Pseudomonadota</taxon>
        <taxon>Gammaproteobacteria</taxon>
        <taxon>Alteromonadales</taxon>
        <taxon>Pseudoalteromonadaceae</taxon>
        <taxon>Pseudoalteromonas</taxon>
    </lineage>
</organism>
<feature type="transmembrane region" description="Helical" evidence="6">
    <location>
        <begin position="248"/>
        <end position="271"/>
    </location>
</feature>
<dbReference type="KEGG" id="png:PNIG_a0498"/>
<feature type="transmembrane region" description="Helical" evidence="6">
    <location>
        <begin position="86"/>
        <end position="105"/>
    </location>
</feature>
<dbReference type="EMBL" id="CP011036">
    <property type="protein sequence ID" value="ASM52808.1"/>
    <property type="molecule type" value="Genomic_DNA"/>
</dbReference>
<reference evidence="7 8" key="1">
    <citation type="submission" date="2015-03" db="EMBL/GenBank/DDBJ databases">
        <authorList>
            <person name="Xie B.-B."/>
            <person name="Rong J.-C."/>
            <person name="Qin Q.-L."/>
            <person name="Zhang Y.-Z."/>
        </authorList>
    </citation>
    <scope>NUCLEOTIDE SEQUENCE [LARGE SCALE GENOMIC DNA]</scope>
    <source>
        <strain evidence="7 8">KMM 661</strain>
    </source>
</reference>
<dbReference type="GeneID" id="300940475"/>
<evidence type="ECO:0008006" key="9">
    <source>
        <dbReference type="Google" id="ProtNLM"/>
    </source>
</evidence>
<evidence type="ECO:0000256" key="4">
    <source>
        <dbReference type="ARBA" id="ARBA00022989"/>
    </source>
</evidence>
<evidence type="ECO:0000256" key="2">
    <source>
        <dbReference type="ARBA" id="ARBA00022475"/>
    </source>
</evidence>
<gene>
    <name evidence="7" type="ORF">PNIG_a0498</name>
</gene>
<feature type="transmembrane region" description="Helical" evidence="6">
    <location>
        <begin position="43"/>
        <end position="65"/>
    </location>
</feature>
<feature type="transmembrane region" description="Helical" evidence="6">
    <location>
        <begin position="283"/>
        <end position="306"/>
    </location>
</feature>
<feature type="transmembrane region" description="Helical" evidence="6">
    <location>
        <begin position="360"/>
        <end position="378"/>
    </location>
</feature>
<dbReference type="InterPro" id="IPR002797">
    <property type="entry name" value="Polysacc_synth"/>
</dbReference>
<feature type="transmembrane region" description="Helical" evidence="6">
    <location>
        <begin position="415"/>
        <end position="438"/>
    </location>
</feature>
<keyword evidence="3 6" id="KW-0812">Transmembrane</keyword>
<dbReference type="Proteomes" id="UP000198329">
    <property type="component" value="Chromosome I"/>
</dbReference>
<keyword evidence="8" id="KW-1185">Reference proteome</keyword>
<feature type="transmembrane region" description="Helical" evidence="6">
    <location>
        <begin position="117"/>
        <end position="136"/>
    </location>
</feature>
<evidence type="ECO:0000256" key="1">
    <source>
        <dbReference type="ARBA" id="ARBA00004651"/>
    </source>
</evidence>
<dbReference type="PANTHER" id="PTHR30250:SF11">
    <property type="entry name" value="O-ANTIGEN TRANSPORTER-RELATED"/>
    <property type="match status" value="1"/>
</dbReference>
<accession>A0AAC9UFM5</accession>
<feature type="transmembrane region" description="Helical" evidence="6">
    <location>
        <begin position="384"/>
        <end position="403"/>
    </location>
</feature>
<dbReference type="GO" id="GO:0005886">
    <property type="term" value="C:plasma membrane"/>
    <property type="evidence" value="ECO:0007669"/>
    <property type="project" value="UniProtKB-SubCell"/>
</dbReference>
<protein>
    <recommendedName>
        <fullName evidence="9">O-antigen transporter</fullName>
    </recommendedName>
</protein>
<dbReference type="AlphaFoldDB" id="A0AAC9UFM5"/>